<dbReference type="InterPro" id="IPR013083">
    <property type="entry name" value="Znf_RING/FYVE/PHD"/>
</dbReference>
<organism evidence="9 10">
    <name type="scientific">Mycena albidolilacea</name>
    <dbReference type="NCBI Taxonomy" id="1033008"/>
    <lineage>
        <taxon>Eukaryota</taxon>
        <taxon>Fungi</taxon>
        <taxon>Dikarya</taxon>
        <taxon>Basidiomycota</taxon>
        <taxon>Agaricomycotina</taxon>
        <taxon>Agaricomycetes</taxon>
        <taxon>Agaricomycetidae</taxon>
        <taxon>Agaricales</taxon>
        <taxon>Marasmiineae</taxon>
        <taxon>Mycenaceae</taxon>
        <taxon>Mycena</taxon>
    </lineage>
</organism>
<evidence type="ECO:0000259" key="8">
    <source>
        <dbReference type="PROSITE" id="PS50089"/>
    </source>
</evidence>
<dbReference type="PANTHER" id="PTHR13459:SF1">
    <property type="entry name" value="E3 UBIQUITIN-PROTEIN LIGASE RNF220 ISOFORM X1"/>
    <property type="match status" value="1"/>
</dbReference>
<dbReference type="Gene3D" id="3.30.40.10">
    <property type="entry name" value="Zinc/RING finger domain, C3HC4 (zinc finger)"/>
    <property type="match status" value="1"/>
</dbReference>
<feature type="domain" description="RING-type" evidence="8">
    <location>
        <begin position="355"/>
        <end position="394"/>
    </location>
</feature>
<evidence type="ECO:0000256" key="5">
    <source>
        <dbReference type="ARBA" id="ARBA00023204"/>
    </source>
</evidence>
<gene>
    <name evidence="9" type="ORF">DFH08DRAFT_677456</name>
</gene>
<dbReference type="SMART" id="SM00734">
    <property type="entry name" value="ZnF_Rad18"/>
    <property type="match status" value="1"/>
</dbReference>
<keyword evidence="10" id="KW-1185">Reference proteome</keyword>
<evidence type="ECO:0000313" key="10">
    <source>
        <dbReference type="Proteomes" id="UP001218218"/>
    </source>
</evidence>
<dbReference type="Pfam" id="PF15926">
    <property type="entry name" value="RNF220"/>
    <property type="match status" value="1"/>
</dbReference>
<dbReference type="Proteomes" id="UP001218218">
    <property type="component" value="Unassembled WGS sequence"/>
</dbReference>
<evidence type="ECO:0000256" key="7">
    <source>
        <dbReference type="SAM" id="MobiDB-lite"/>
    </source>
</evidence>
<dbReference type="GO" id="GO:0008270">
    <property type="term" value="F:zinc ion binding"/>
    <property type="evidence" value="ECO:0007669"/>
    <property type="project" value="UniProtKB-KW"/>
</dbReference>
<evidence type="ECO:0000256" key="6">
    <source>
        <dbReference type="PROSITE-ProRule" id="PRU00175"/>
    </source>
</evidence>
<keyword evidence="3 6" id="KW-0863">Zinc-finger</keyword>
<dbReference type="GO" id="GO:0006281">
    <property type="term" value="P:DNA repair"/>
    <property type="evidence" value="ECO:0007669"/>
    <property type="project" value="UniProtKB-KW"/>
</dbReference>
<reference evidence="9" key="1">
    <citation type="submission" date="2023-03" db="EMBL/GenBank/DDBJ databases">
        <title>Massive genome expansion in bonnet fungi (Mycena s.s.) driven by repeated elements and novel gene families across ecological guilds.</title>
        <authorList>
            <consortium name="Lawrence Berkeley National Laboratory"/>
            <person name="Harder C.B."/>
            <person name="Miyauchi S."/>
            <person name="Viragh M."/>
            <person name="Kuo A."/>
            <person name="Thoen E."/>
            <person name="Andreopoulos B."/>
            <person name="Lu D."/>
            <person name="Skrede I."/>
            <person name="Drula E."/>
            <person name="Henrissat B."/>
            <person name="Morin E."/>
            <person name="Kohler A."/>
            <person name="Barry K."/>
            <person name="LaButti K."/>
            <person name="Morin E."/>
            <person name="Salamov A."/>
            <person name="Lipzen A."/>
            <person name="Mereny Z."/>
            <person name="Hegedus B."/>
            <person name="Baldrian P."/>
            <person name="Stursova M."/>
            <person name="Weitz H."/>
            <person name="Taylor A."/>
            <person name="Grigoriev I.V."/>
            <person name="Nagy L.G."/>
            <person name="Martin F."/>
            <person name="Kauserud H."/>
        </authorList>
    </citation>
    <scope>NUCLEOTIDE SEQUENCE</scope>
    <source>
        <strain evidence="9">CBHHK002</strain>
    </source>
</reference>
<dbReference type="Pfam" id="PF13923">
    <property type="entry name" value="zf-C3HC4_2"/>
    <property type="match status" value="1"/>
</dbReference>
<keyword evidence="4" id="KW-0862">Zinc</keyword>
<evidence type="ECO:0000256" key="2">
    <source>
        <dbReference type="ARBA" id="ARBA00022763"/>
    </source>
</evidence>
<dbReference type="InterPro" id="IPR006642">
    <property type="entry name" value="Rad18_UBZ4"/>
</dbReference>
<proteinExistence type="predicted"/>
<comment type="caution">
    <text evidence="9">The sequence shown here is derived from an EMBL/GenBank/DDBJ whole genome shotgun (WGS) entry which is preliminary data.</text>
</comment>
<keyword evidence="5" id="KW-0234">DNA repair</keyword>
<dbReference type="InterPro" id="IPR001841">
    <property type="entry name" value="Znf_RING"/>
</dbReference>
<dbReference type="InterPro" id="IPR052443">
    <property type="entry name" value="E3_ubiq-ligase_RNF220-like"/>
</dbReference>
<dbReference type="AlphaFoldDB" id="A0AAD7F4T6"/>
<name>A0AAD7F4T6_9AGAR</name>
<evidence type="ECO:0000256" key="3">
    <source>
        <dbReference type="ARBA" id="ARBA00022771"/>
    </source>
</evidence>
<dbReference type="InterPro" id="IPR031824">
    <property type="entry name" value="RNF220_mid"/>
</dbReference>
<keyword evidence="2" id="KW-0227">DNA damage</keyword>
<dbReference type="SUPFAM" id="SSF57850">
    <property type="entry name" value="RING/U-box"/>
    <property type="match status" value="1"/>
</dbReference>
<feature type="compositionally biased region" description="Polar residues" evidence="7">
    <location>
        <begin position="82"/>
        <end position="91"/>
    </location>
</feature>
<dbReference type="PANTHER" id="PTHR13459">
    <property type="entry name" value="E3 UBIQUITIN-PROTEIN LIGASE RNF220 ISOFORM X1"/>
    <property type="match status" value="1"/>
</dbReference>
<keyword evidence="1" id="KW-0479">Metal-binding</keyword>
<dbReference type="GO" id="GO:0003677">
    <property type="term" value="F:DNA binding"/>
    <property type="evidence" value="ECO:0007669"/>
    <property type="project" value="InterPro"/>
</dbReference>
<evidence type="ECO:0000313" key="9">
    <source>
        <dbReference type="EMBL" id="KAJ7368664.1"/>
    </source>
</evidence>
<dbReference type="GO" id="GO:0061630">
    <property type="term" value="F:ubiquitin protein ligase activity"/>
    <property type="evidence" value="ECO:0007669"/>
    <property type="project" value="TreeGrafter"/>
</dbReference>
<dbReference type="PROSITE" id="PS50089">
    <property type="entry name" value="ZF_RING_2"/>
    <property type="match status" value="1"/>
</dbReference>
<dbReference type="EMBL" id="JARIHO010000001">
    <property type="protein sequence ID" value="KAJ7368664.1"/>
    <property type="molecule type" value="Genomic_DNA"/>
</dbReference>
<sequence>MTAPQNLRSCILRLAPDKKRAETRECPVCNEQIPVRLLEAHAELEADRVEAIIRRVGDTDVDFEALDSLDPTRPRLSRTRKSLGSASSSNDATSALLTETLHTITAIKRHRKARHTKLKELVRADTEEGSSSSSRVRETWRSRRNQGGEVVCPVCLVTVRGDEDVIEAHVDTCLVDQTRRLEEARQAAIAEQRRSRRRDEAPYMEVDGAGHVGDVRGTGFATRDPNSLDVDDEIDIDGDDEFGEAQFTEGDIVGEFPPPQHIHQSEEDMDVDIGGDDDETLRELVAQGKVIKREKSEQVEQADNPQLDTAAVDEADKIDLAILAAKNRGDKTSLLGLLQNKIKILESRSAATSLCRICIESYTDPTVSTGCWHTCCKECWLRCLGSTKLCPICKRITAATDLRRVYL</sequence>
<protein>
    <recommendedName>
        <fullName evidence="8">RING-type domain-containing protein</fullName>
    </recommendedName>
</protein>
<dbReference type="GO" id="GO:0016567">
    <property type="term" value="P:protein ubiquitination"/>
    <property type="evidence" value="ECO:0007669"/>
    <property type="project" value="TreeGrafter"/>
</dbReference>
<feature type="region of interest" description="Disordered" evidence="7">
    <location>
        <begin position="207"/>
        <end position="230"/>
    </location>
</feature>
<feature type="region of interest" description="Disordered" evidence="7">
    <location>
        <begin position="70"/>
        <end position="91"/>
    </location>
</feature>
<accession>A0AAD7F4T6</accession>
<evidence type="ECO:0000256" key="4">
    <source>
        <dbReference type="ARBA" id="ARBA00022833"/>
    </source>
</evidence>
<evidence type="ECO:0000256" key="1">
    <source>
        <dbReference type="ARBA" id="ARBA00022723"/>
    </source>
</evidence>